<evidence type="ECO:0000313" key="2">
    <source>
        <dbReference type="Proteomes" id="UP000823388"/>
    </source>
</evidence>
<evidence type="ECO:0000313" key="1">
    <source>
        <dbReference type="EMBL" id="KAG2572841.1"/>
    </source>
</evidence>
<name>A0A8T0QD49_PANVG</name>
<organism evidence="1 2">
    <name type="scientific">Panicum virgatum</name>
    <name type="common">Blackwell switchgrass</name>
    <dbReference type="NCBI Taxonomy" id="38727"/>
    <lineage>
        <taxon>Eukaryota</taxon>
        <taxon>Viridiplantae</taxon>
        <taxon>Streptophyta</taxon>
        <taxon>Embryophyta</taxon>
        <taxon>Tracheophyta</taxon>
        <taxon>Spermatophyta</taxon>
        <taxon>Magnoliopsida</taxon>
        <taxon>Liliopsida</taxon>
        <taxon>Poales</taxon>
        <taxon>Poaceae</taxon>
        <taxon>PACMAD clade</taxon>
        <taxon>Panicoideae</taxon>
        <taxon>Panicodae</taxon>
        <taxon>Paniceae</taxon>
        <taxon>Panicinae</taxon>
        <taxon>Panicum</taxon>
        <taxon>Panicum sect. Hiantes</taxon>
    </lineage>
</organism>
<reference evidence="1" key="1">
    <citation type="submission" date="2020-05" db="EMBL/GenBank/DDBJ databases">
        <title>WGS assembly of Panicum virgatum.</title>
        <authorList>
            <person name="Lovell J.T."/>
            <person name="Jenkins J."/>
            <person name="Shu S."/>
            <person name="Juenger T.E."/>
            <person name="Schmutz J."/>
        </authorList>
    </citation>
    <scope>NUCLEOTIDE SEQUENCE</scope>
    <source>
        <strain evidence="1">AP13</strain>
    </source>
</reference>
<accession>A0A8T0QD49</accession>
<dbReference type="EMBL" id="CM029049">
    <property type="protein sequence ID" value="KAG2572840.1"/>
    <property type="molecule type" value="Genomic_DNA"/>
</dbReference>
<comment type="caution">
    <text evidence="1">The sequence shown here is derived from an EMBL/GenBank/DDBJ whole genome shotgun (WGS) entry which is preliminary data.</text>
</comment>
<proteinExistence type="predicted"/>
<keyword evidence="2" id="KW-1185">Reference proteome</keyword>
<dbReference type="EMBL" id="CM029049">
    <property type="protein sequence ID" value="KAG2572841.1"/>
    <property type="molecule type" value="Genomic_DNA"/>
</dbReference>
<protein>
    <submittedName>
        <fullName evidence="1">Uncharacterized protein</fullName>
    </submittedName>
</protein>
<dbReference type="AlphaFoldDB" id="A0A8T0QD49"/>
<gene>
    <name evidence="1" type="ORF">PVAP13_7KG205055</name>
</gene>
<sequence length="86" mass="9801">MKRTNLQIRQILAATHSCNKIVRLFLTISVRYKLNQLPKYSRFSMNPSRIGVLYCRKSLGCHQMFACRQNILHELDSSGCVDGGGL</sequence>
<dbReference type="Proteomes" id="UP000823388">
    <property type="component" value="Chromosome 7K"/>
</dbReference>